<organism evidence="1">
    <name type="scientific">hydrothermal vent metagenome</name>
    <dbReference type="NCBI Taxonomy" id="652676"/>
    <lineage>
        <taxon>unclassified sequences</taxon>
        <taxon>metagenomes</taxon>
        <taxon>ecological metagenomes</taxon>
    </lineage>
</organism>
<gene>
    <name evidence="1" type="ORF">MNBD_GAMMA04-953</name>
</gene>
<evidence type="ECO:0000313" key="1">
    <source>
        <dbReference type="EMBL" id="VAW45143.1"/>
    </source>
</evidence>
<name>A0A3B0VYB9_9ZZZZ</name>
<dbReference type="Pfam" id="PF12686">
    <property type="entry name" value="DUF3800"/>
    <property type="match status" value="1"/>
</dbReference>
<sequence>MDINNLMTSKEPLYIFVDEAGDMDFSPNGSRHYMFNFLVKSRPFKQHEVIANYRYDLLERNLTPNKGRRLDIEAFHAHQDNKYIKENLFNIISKFDEKSVKVYSYILEKPKVEPKKRQEKDTFYISNLRYAIECLFDQLSLNSNVVIITDRLPVAKNKSKQIKALKKGIKDYFNRHILNCRYEIYHHCSASSANLQIIDYIGWAIYRKYEHKDDHFYQRIKKYILDEETMTKDRTKNHYEIKTKKK</sequence>
<evidence type="ECO:0008006" key="2">
    <source>
        <dbReference type="Google" id="ProtNLM"/>
    </source>
</evidence>
<dbReference type="InterPro" id="IPR024524">
    <property type="entry name" value="DUF3800"/>
</dbReference>
<accession>A0A3B0VYB9</accession>
<dbReference type="EMBL" id="UOFB01000073">
    <property type="protein sequence ID" value="VAW45143.1"/>
    <property type="molecule type" value="Genomic_DNA"/>
</dbReference>
<protein>
    <recommendedName>
        <fullName evidence="2">DUF3800 domain-containing protein</fullName>
    </recommendedName>
</protein>
<proteinExistence type="predicted"/>
<dbReference type="AlphaFoldDB" id="A0A3B0VYB9"/>
<reference evidence="1" key="1">
    <citation type="submission" date="2018-06" db="EMBL/GenBank/DDBJ databases">
        <authorList>
            <person name="Zhirakovskaya E."/>
        </authorList>
    </citation>
    <scope>NUCLEOTIDE SEQUENCE</scope>
</reference>